<dbReference type="InterPro" id="IPR020583">
    <property type="entry name" value="Inositol_monoP_metal-BS"/>
</dbReference>
<dbReference type="InterPro" id="IPR000760">
    <property type="entry name" value="Inositol_monophosphatase-like"/>
</dbReference>
<dbReference type="GO" id="GO:0008934">
    <property type="term" value="F:inositol monophosphate 1-phosphatase activity"/>
    <property type="evidence" value="ECO:0007669"/>
    <property type="project" value="TreeGrafter"/>
</dbReference>
<evidence type="ECO:0000256" key="6">
    <source>
        <dbReference type="PIRSR" id="PIRSR600760-2"/>
    </source>
</evidence>
<feature type="binding site" evidence="6">
    <location>
        <position position="82"/>
    </location>
    <ligand>
        <name>Mg(2+)</name>
        <dbReference type="ChEBI" id="CHEBI:18420"/>
        <label>1</label>
        <note>catalytic</note>
    </ligand>
</feature>
<dbReference type="Pfam" id="PF00459">
    <property type="entry name" value="Inositol_P"/>
    <property type="match status" value="1"/>
</dbReference>
<dbReference type="EMBL" id="FRDM01000003">
    <property type="protein sequence ID" value="SHN60305.1"/>
    <property type="molecule type" value="Genomic_DNA"/>
</dbReference>
<comment type="cofactor">
    <cofactor evidence="6">
        <name>Mg(2+)</name>
        <dbReference type="ChEBI" id="CHEBI:18420"/>
    </cofactor>
</comment>
<dbReference type="RefSeq" id="WP_072914223.1">
    <property type="nucleotide sequence ID" value="NZ_FRDM01000003.1"/>
</dbReference>
<evidence type="ECO:0000313" key="9">
    <source>
        <dbReference type="Proteomes" id="UP000184428"/>
    </source>
</evidence>
<gene>
    <name evidence="8" type="ORF">SAMN05660350_00964</name>
</gene>
<accession>A0A1M7SPB8</accession>
<sequence>MTCGDAQPRPTSAGPDGGLRDTAVEAVRAGALAVRDVLAGGRFDVRGKSASHDLVTDADRASERAVLAVLRNQRPDDAVLAEESGVHEGRSGVRWLVDPLDGTTNFVHGRRDHAVSVAAEIGGDFIAAAIHRPSDGEWAAAGSGDLIGSADVVGITAPPDLRRALVGVGFPYDLELRMQALSSLGRLIPAIRDFRRIGSAACDTLALVQGRLHVFVGFGLAEWDTAAARAIVPAAGGVCADLTTARGLTAFVAGADSVVDAVVRLVREG</sequence>
<dbReference type="AlphaFoldDB" id="A0A1M7SPB8"/>
<evidence type="ECO:0000256" key="4">
    <source>
        <dbReference type="ARBA" id="ARBA00022801"/>
    </source>
</evidence>
<keyword evidence="4" id="KW-0378">Hydrolase</keyword>
<dbReference type="GO" id="GO:0046872">
    <property type="term" value="F:metal ion binding"/>
    <property type="evidence" value="ECO:0007669"/>
    <property type="project" value="UniProtKB-KW"/>
</dbReference>
<feature type="region of interest" description="Disordered" evidence="7">
    <location>
        <begin position="1"/>
        <end position="20"/>
    </location>
</feature>
<dbReference type="EC" id="3.1.3.25" evidence="2"/>
<dbReference type="SUPFAM" id="SSF56655">
    <property type="entry name" value="Carbohydrate phosphatase"/>
    <property type="match status" value="1"/>
</dbReference>
<evidence type="ECO:0000256" key="5">
    <source>
        <dbReference type="ARBA" id="ARBA00022842"/>
    </source>
</evidence>
<evidence type="ECO:0000313" key="8">
    <source>
        <dbReference type="EMBL" id="SHN60305.1"/>
    </source>
</evidence>
<keyword evidence="5 6" id="KW-0460">Magnesium</keyword>
<protein>
    <recommendedName>
        <fullName evidence="2">inositol-phosphate phosphatase</fullName>
        <ecNumber evidence="2">3.1.3.25</ecNumber>
    </recommendedName>
</protein>
<keyword evidence="3 6" id="KW-0479">Metal-binding</keyword>
<organism evidence="8 9">
    <name type="scientific">Geodermatophilus obscurus</name>
    <dbReference type="NCBI Taxonomy" id="1861"/>
    <lineage>
        <taxon>Bacteria</taxon>
        <taxon>Bacillati</taxon>
        <taxon>Actinomycetota</taxon>
        <taxon>Actinomycetes</taxon>
        <taxon>Geodermatophilales</taxon>
        <taxon>Geodermatophilaceae</taxon>
        <taxon>Geodermatophilus</taxon>
    </lineage>
</organism>
<evidence type="ECO:0000256" key="2">
    <source>
        <dbReference type="ARBA" id="ARBA00013106"/>
    </source>
</evidence>
<evidence type="ECO:0000256" key="3">
    <source>
        <dbReference type="ARBA" id="ARBA00022723"/>
    </source>
</evidence>
<dbReference type="GO" id="GO:0007165">
    <property type="term" value="P:signal transduction"/>
    <property type="evidence" value="ECO:0007669"/>
    <property type="project" value="TreeGrafter"/>
</dbReference>
<feature type="binding site" evidence="6">
    <location>
        <position position="98"/>
    </location>
    <ligand>
        <name>Mg(2+)</name>
        <dbReference type="ChEBI" id="CHEBI:18420"/>
        <label>1</label>
        <note>catalytic</note>
    </ligand>
</feature>
<dbReference type="GO" id="GO:0046854">
    <property type="term" value="P:phosphatidylinositol phosphate biosynthetic process"/>
    <property type="evidence" value="ECO:0007669"/>
    <property type="project" value="InterPro"/>
</dbReference>
<name>A0A1M7SPB8_9ACTN</name>
<feature type="binding site" evidence="6">
    <location>
        <position position="224"/>
    </location>
    <ligand>
        <name>Mg(2+)</name>
        <dbReference type="ChEBI" id="CHEBI:18420"/>
        <label>1</label>
        <note>catalytic</note>
    </ligand>
</feature>
<dbReference type="InterPro" id="IPR020550">
    <property type="entry name" value="Inositol_monophosphatase_CS"/>
</dbReference>
<dbReference type="PANTHER" id="PTHR20854">
    <property type="entry name" value="INOSITOL MONOPHOSPHATASE"/>
    <property type="match status" value="1"/>
</dbReference>
<feature type="binding site" evidence="6">
    <location>
        <position position="101"/>
    </location>
    <ligand>
        <name>Mg(2+)</name>
        <dbReference type="ChEBI" id="CHEBI:18420"/>
        <label>1</label>
        <note>catalytic</note>
    </ligand>
</feature>
<comment type="catalytic activity">
    <reaction evidence="1">
        <text>a myo-inositol phosphate + H2O = myo-inositol + phosphate</text>
        <dbReference type="Rhea" id="RHEA:24056"/>
        <dbReference type="ChEBI" id="CHEBI:15377"/>
        <dbReference type="ChEBI" id="CHEBI:17268"/>
        <dbReference type="ChEBI" id="CHEBI:43474"/>
        <dbReference type="ChEBI" id="CHEBI:84139"/>
        <dbReference type="EC" id="3.1.3.25"/>
    </reaction>
</comment>
<dbReference type="PRINTS" id="PR00377">
    <property type="entry name" value="IMPHPHTASES"/>
</dbReference>
<dbReference type="PROSITE" id="PS00629">
    <property type="entry name" value="IMP_1"/>
    <property type="match status" value="1"/>
</dbReference>
<dbReference type="Gene3D" id="3.30.540.10">
    <property type="entry name" value="Fructose-1,6-Bisphosphatase, subunit A, domain 1"/>
    <property type="match status" value="1"/>
</dbReference>
<evidence type="ECO:0000256" key="7">
    <source>
        <dbReference type="SAM" id="MobiDB-lite"/>
    </source>
</evidence>
<dbReference type="PANTHER" id="PTHR20854:SF4">
    <property type="entry name" value="INOSITOL-1-MONOPHOSPHATASE-RELATED"/>
    <property type="match status" value="1"/>
</dbReference>
<dbReference type="GO" id="GO:0006020">
    <property type="term" value="P:inositol metabolic process"/>
    <property type="evidence" value="ECO:0007669"/>
    <property type="project" value="TreeGrafter"/>
</dbReference>
<feature type="binding site" evidence="6">
    <location>
        <position position="100"/>
    </location>
    <ligand>
        <name>Mg(2+)</name>
        <dbReference type="ChEBI" id="CHEBI:18420"/>
        <label>1</label>
        <note>catalytic</note>
    </ligand>
</feature>
<dbReference type="OrthoDB" id="9772456at2"/>
<dbReference type="Proteomes" id="UP000184428">
    <property type="component" value="Unassembled WGS sequence"/>
</dbReference>
<evidence type="ECO:0000256" key="1">
    <source>
        <dbReference type="ARBA" id="ARBA00001033"/>
    </source>
</evidence>
<dbReference type="PROSITE" id="PS00630">
    <property type="entry name" value="IMP_2"/>
    <property type="match status" value="1"/>
</dbReference>
<proteinExistence type="predicted"/>
<reference evidence="8 9" key="1">
    <citation type="submission" date="2016-12" db="EMBL/GenBank/DDBJ databases">
        <authorList>
            <person name="Song W.-J."/>
            <person name="Kurnit D.M."/>
        </authorList>
    </citation>
    <scope>NUCLEOTIDE SEQUENCE [LARGE SCALE GENOMIC DNA]</scope>
    <source>
        <strain evidence="8 9">DSM 43162</strain>
    </source>
</reference>
<dbReference type="Gene3D" id="3.40.190.80">
    <property type="match status" value="1"/>
</dbReference>